<evidence type="ECO:0000313" key="1">
    <source>
        <dbReference type="EMBL" id="KOO22693.1"/>
    </source>
</evidence>
<proteinExistence type="predicted"/>
<reference evidence="2" key="1">
    <citation type="journal article" date="2015" name="PLoS Genet.">
        <title>Genome Sequence and Transcriptome Analyses of Chrysochromulina tobin: Metabolic Tools for Enhanced Algal Fitness in the Prominent Order Prymnesiales (Haptophyceae).</title>
        <authorList>
            <person name="Hovde B.T."/>
            <person name="Deodato C.R."/>
            <person name="Hunsperger H.M."/>
            <person name="Ryken S.A."/>
            <person name="Yost W."/>
            <person name="Jha R.K."/>
            <person name="Patterson J."/>
            <person name="Monnat R.J. Jr."/>
            <person name="Barlow S.B."/>
            <person name="Starkenburg S.R."/>
            <person name="Cattolico R.A."/>
        </authorList>
    </citation>
    <scope>NUCLEOTIDE SEQUENCE</scope>
    <source>
        <strain evidence="2">CCMP291</strain>
    </source>
</reference>
<keyword evidence="2" id="KW-1185">Reference proteome</keyword>
<dbReference type="Proteomes" id="UP000037460">
    <property type="component" value="Unassembled WGS sequence"/>
</dbReference>
<dbReference type="OrthoDB" id="420299at2759"/>
<protein>
    <submittedName>
        <fullName evidence="1">Uncharacterized protein</fullName>
    </submittedName>
</protein>
<dbReference type="InterPro" id="IPR039437">
    <property type="entry name" value="FrzH/put_lumazine-bd"/>
</dbReference>
<dbReference type="AlphaFoldDB" id="A0A0M0J8Y3"/>
<dbReference type="SUPFAM" id="SSF54427">
    <property type="entry name" value="NTF2-like"/>
    <property type="match status" value="2"/>
</dbReference>
<dbReference type="Pfam" id="PF12893">
    <property type="entry name" value="Lumazine_bd_2"/>
    <property type="match status" value="2"/>
</dbReference>
<sequence length="294" mass="31747">MSCGYDSAVVDVLKTYFAALHESSEAKFHQMWHPRGILLGIGPSGTVVARGSEEFLAGVTKRAPSTELAAHDRILSLEMIDGTCASAKVQVALPPSPDSPTPTLSETLYTDWLTLLHDPSIDGGSWRIISKVYSSVPLFGETAPNGLLPQDFIDASAAVWDGYCGAGRRCDEAAMRRVFHPLCNLTFATPDSVVLVDCDAFCERVGNRWELPEHRPYAHLKDDPRASAADTLLSIDFAGPGVCHAILRIGYPPFLYTDVLLLLEATGGSGSWWIVAKSSGNVPFLKEAAQVEVT</sequence>
<comment type="caution">
    <text evidence="1">The sequence shown here is derived from an EMBL/GenBank/DDBJ whole genome shotgun (WGS) entry which is preliminary data.</text>
</comment>
<accession>A0A0M0J8Y3</accession>
<dbReference type="EMBL" id="JWZX01003259">
    <property type="protein sequence ID" value="KOO22693.1"/>
    <property type="molecule type" value="Genomic_DNA"/>
</dbReference>
<evidence type="ECO:0000313" key="2">
    <source>
        <dbReference type="Proteomes" id="UP000037460"/>
    </source>
</evidence>
<gene>
    <name evidence="1" type="ORF">Ctob_007196</name>
</gene>
<dbReference type="Gene3D" id="3.10.450.50">
    <property type="match status" value="2"/>
</dbReference>
<name>A0A0M0J8Y3_9EUKA</name>
<organism evidence="1 2">
    <name type="scientific">Chrysochromulina tobinii</name>
    <dbReference type="NCBI Taxonomy" id="1460289"/>
    <lineage>
        <taxon>Eukaryota</taxon>
        <taxon>Haptista</taxon>
        <taxon>Haptophyta</taxon>
        <taxon>Prymnesiophyceae</taxon>
        <taxon>Prymnesiales</taxon>
        <taxon>Chrysochromulinaceae</taxon>
        <taxon>Chrysochromulina</taxon>
    </lineage>
</organism>
<dbReference type="InterPro" id="IPR032710">
    <property type="entry name" value="NTF2-like_dom_sf"/>
</dbReference>